<dbReference type="eggNOG" id="COG5577">
    <property type="taxonomic scope" value="Bacteria"/>
</dbReference>
<feature type="compositionally biased region" description="Basic and acidic residues" evidence="1">
    <location>
        <begin position="26"/>
        <end position="37"/>
    </location>
</feature>
<dbReference type="HOGENOM" id="CLU_075039_0_0_11"/>
<dbReference type="OrthoDB" id="5512013at2"/>
<sequence>MAKKKKNREELPEGMSRRQAKLAARAAERAANERDPRPYAGLAAEAELVALQEFVPSAVAQLTVTGFDQPVNLCTVLPGAVAALVREDNLGGDRYVALQVQSRSQNPGRDLAYALNWLKNASAGESLASTAADGNQPELSSLIDAATTIKPVAHQDFSWWLPEGAVVDENTERSLQAANNSIMPSYPVAADVEGAVWWIDAGDKAHIRWVRSDDEEPLLRALARIGAAGELNLGEDTKFAGVFRTHGIAVPVFDLDPTVAPEEYKAALEALEKKIVAEMGNDAELTSDERRNLDNIKSRQVTIR</sequence>
<gene>
    <name evidence="3" type="ORF">HMPREF9997_02398</name>
</gene>
<evidence type="ECO:0000259" key="2">
    <source>
        <dbReference type="Pfam" id="PF19348"/>
    </source>
</evidence>
<evidence type="ECO:0000313" key="3">
    <source>
        <dbReference type="EMBL" id="EKX88035.1"/>
    </source>
</evidence>
<dbReference type="Pfam" id="PF19348">
    <property type="entry name" value="DUF5926"/>
    <property type="match status" value="1"/>
</dbReference>
<proteinExistence type="predicted"/>
<name>L1MAG4_9CORY</name>
<accession>L1MAG4</accession>
<dbReference type="EMBL" id="AMEM01000040">
    <property type="protein sequence ID" value="EKX88035.1"/>
    <property type="molecule type" value="Genomic_DNA"/>
</dbReference>
<evidence type="ECO:0000313" key="4">
    <source>
        <dbReference type="Proteomes" id="UP000010445"/>
    </source>
</evidence>
<evidence type="ECO:0000256" key="1">
    <source>
        <dbReference type="SAM" id="MobiDB-lite"/>
    </source>
</evidence>
<dbReference type="Proteomes" id="UP000010445">
    <property type="component" value="Unassembled WGS sequence"/>
</dbReference>
<reference evidence="3 4" key="1">
    <citation type="submission" date="2012-05" db="EMBL/GenBank/DDBJ databases">
        <authorList>
            <person name="Weinstock G."/>
            <person name="Sodergren E."/>
            <person name="Lobos E.A."/>
            <person name="Fulton L."/>
            <person name="Fulton R."/>
            <person name="Courtney L."/>
            <person name="Fronick C."/>
            <person name="O'Laughlin M."/>
            <person name="Godfrey J."/>
            <person name="Wilson R.M."/>
            <person name="Miner T."/>
            <person name="Farmer C."/>
            <person name="Delehaunty K."/>
            <person name="Cordes M."/>
            <person name="Minx P."/>
            <person name="Tomlinson C."/>
            <person name="Chen J."/>
            <person name="Wollam A."/>
            <person name="Pepin K.H."/>
            <person name="Bhonagiri V."/>
            <person name="Zhang X."/>
            <person name="Suruliraj S."/>
            <person name="Warren W."/>
            <person name="Mitreva M."/>
            <person name="Mardis E.R."/>
            <person name="Wilson R.K."/>
        </authorList>
    </citation>
    <scope>NUCLEOTIDE SEQUENCE [LARGE SCALE GENOMIC DNA]</scope>
    <source>
        <strain evidence="3 4">F0235</strain>
    </source>
</reference>
<protein>
    <recommendedName>
        <fullName evidence="2">DUF5926 domain-containing protein</fullName>
    </recommendedName>
</protein>
<dbReference type="STRING" id="1035195.HMPREF9997_02398"/>
<dbReference type="RefSeq" id="WP_006062203.1">
    <property type="nucleotide sequence ID" value="NZ_KB290824.1"/>
</dbReference>
<feature type="domain" description="DUF5926" evidence="2">
    <location>
        <begin position="38"/>
        <end position="304"/>
    </location>
</feature>
<dbReference type="InterPro" id="IPR045970">
    <property type="entry name" value="DUF5926"/>
</dbReference>
<organism evidence="3 4">
    <name type="scientific">Corynebacterium durum F0235</name>
    <dbReference type="NCBI Taxonomy" id="1035195"/>
    <lineage>
        <taxon>Bacteria</taxon>
        <taxon>Bacillati</taxon>
        <taxon>Actinomycetota</taxon>
        <taxon>Actinomycetes</taxon>
        <taxon>Mycobacteriales</taxon>
        <taxon>Corynebacteriaceae</taxon>
        <taxon>Corynebacterium</taxon>
    </lineage>
</organism>
<comment type="caution">
    <text evidence="3">The sequence shown here is derived from an EMBL/GenBank/DDBJ whole genome shotgun (WGS) entry which is preliminary data.</text>
</comment>
<dbReference type="GeneID" id="84898120"/>
<dbReference type="PATRIC" id="fig|1035195.3.peg.2141"/>
<feature type="region of interest" description="Disordered" evidence="1">
    <location>
        <begin position="1"/>
        <end position="38"/>
    </location>
</feature>
<keyword evidence="4" id="KW-1185">Reference proteome</keyword>
<dbReference type="AlphaFoldDB" id="L1MAG4"/>